<evidence type="ECO:0000256" key="2">
    <source>
        <dbReference type="SAM" id="Phobius"/>
    </source>
</evidence>
<feature type="transmembrane region" description="Helical" evidence="2">
    <location>
        <begin position="47"/>
        <end position="66"/>
    </location>
</feature>
<dbReference type="Proteomes" id="UP000615446">
    <property type="component" value="Unassembled WGS sequence"/>
</dbReference>
<accession>A0A8H3LFD8</accession>
<keyword evidence="2" id="KW-1133">Transmembrane helix</keyword>
<comment type="caution">
    <text evidence="3">The sequence shown here is derived from an EMBL/GenBank/DDBJ whole genome shotgun (WGS) entry which is preliminary data.</text>
</comment>
<evidence type="ECO:0000313" key="3">
    <source>
        <dbReference type="EMBL" id="GES84811.1"/>
    </source>
</evidence>
<evidence type="ECO:0000256" key="1">
    <source>
        <dbReference type="SAM" id="MobiDB-lite"/>
    </source>
</evidence>
<dbReference type="AlphaFoldDB" id="A0A8H3LFD8"/>
<feature type="region of interest" description="Disordered" evidence="1">
    <location>
        <begin position="328"/>
        <end position="382"/>
    </location>
</feature>
<proteinExistence type="predicted"/>
<feature type="transmembrane region" description="Helical" evidence="2">
    <location>
        <begin position="172"/>
        <end position="193"/>
    </location>
</feature>
<feature type="transmembrane region" description="Helical" evidence="2">
    <location>
        <begin position="93"/>
        <end position="113"/>
    </location>
</feature>
<feature type="transmembrane region" description="Helical" evidence="2">
    <location>
        <begin position="213"/>
        <end position="231"/>
    </location>
</feature>
<reference evidence="3" key="1">
    <citation type="submission" date="2019-10" db="EMBL/GenBank/DDBJ databases">
        <title>Conservation and host-specific expression of non-tandemly repeated heterogenous ribosome RNA gene in arbuscular mycorrhizal fungi.</title>
        <authorList>
            <person name="Maeda T."/>
            <person name="Kobayashi Y."/>
            <person name="Nakagawa T."/>
            <person name="Ezawa T."/>
            <person name="Yamaguchi K."/>
            <person name="Bino T."/>
            <person name="Nishimoto Y."/>
            <person name="Shigenobu S."/>
            <person name="Kawaguchi M."/>
        </authorList>
    </citation>
    <scope>NUCLEOTIDE SEQUENCE</scope>
    <source>
        <strain evidence="3">HR1</strain>
    </source>
</reference>
<dbReference type="EMBL" id="BLAL01000086">
    <property type="protein sequence ID" value="GES84811.1"/>
    <property type="molecule type" value="Genomic_DNA"/>
</dbReference>
<organism evidence="3 4">
    <name type="scientific">Rhizophagus clarus</name>
    <dbReference type="NCBI Taxonomy" id="94130"/>
    <lineage>
        <taxon>Eukaryota</taxon>
        <taxon>Fungi</taxon>
        <taxon>Fungi incertae sedis</taxon>
        <taxon>Mucoromycota</taxon>
        <taxon>Glomeromycotina</taxon>
        <taxon>Glomeromycetes</taxon>
        <taxon>Glomerales</taxon>
        <taxon>Glomeraceae</taxon>
        <taxon>Rhizophagus</taxon>
    </lineage>
</organism>
<protein>
    <submittedName>
        <fullName evidence="3">Uncharacterized protein</fullName>
    </submittedName>
</protein>
<sequence>MVQLISNFSLACVESHKNVKAQFECVCDFRINENNCLESYLLRTGSWILIPYVSFIAVTSIIFLFYRVYHKGQSLLFPPSRERGIIRPRPHDVFHLVTFAFSVLHVIRQVFLIKGAYPNSRWAEIVDDLPRQTSFSLSILYLVGIIYSIPTLESTRIDYSKRLIPNKYLIDIGAIFLMIGPYIVNTPISYYIGYYADIEEIPNMSIKLFTIKYLIWAFWLITYLSTLLYFWHRLNSLLKYHAKDLQNKPNSDFTLQWKRETLKVATVNLFTVVMNSNDSVNVVYFVIWNFVEPISLQIAQFIIIYHAVRPTPNNAPFGRMMSVVRKPISSEMSRPRSMQKNGFSSLSEKPRSESPSSSKKSKKSNKSLPEIQTQTKSISIHEDPLPTPFIPYTSGWDELLFYDNFGDFLAGEIPVEHHQTTHYRCDSSIDISSLASTTYFSTTQSVHSKNESIYSLSNNSKRLTPLNGPENSKTLKKNTSHS</sequence>
<evidence type="ECO:0000313" key="4">
    <source>
        <dbReference type="Proteomes" id="UP000615446"/>
    </source>
</evidence>
<keyword evidence="2" id="KW-0812">Transmembrane</keyword>
<feature type="transmembrane region" description="Helical" evidence="2">
    <location>
        <begin position="133"/>
        <end position="152"/>
    </location>
</feature>
<gene>
    <name evidence="3" type="ORF">RCL2_001190400</name>
</gene>
<feature type="compositionally biased region" description="Polar residues" evidence="1">
    <location>
        <begin position="330"/>
        <end position="343"/>
    </location>
</feature>
<dbReference type="OrthoDB" id="2131431at2759"/>
<keyword evidence="2" id="KW-0472">Membrane</keyword>
<name>A0A8H3LFD8_9GLOM</name>
<feature type="region of interest" description="Disordered" evidence="1">
    <location>
        <begin position="459"/>
        <end position="482"/>
    </location>
</feature>